<dbReference type="HOGENOM" id="CLU_1453737_0_0_6"/>
<keyword evidence="2" id="KW-1185">Reference proteome</keyword>
<dbReference type="Pfam" id="PF10972">
    <property type="entry name" value="CsiV"/>
    <property type="match status" value="1"/>
</dbReference>
<proteinExistence type="predicted"/>
<protein>
    <submittedName>
        <fullName evidence="1">Uncharacterized protein</fullName>
    </submittedName>
</protein>
<dbReference type="OrthoDB" id="5566524at2"/>
<evidence type="ECO:0000313" key="2">
    <source>
        <dbReference type="Proteomes" id="UP000002770"/>
    </source>
</evidence>
<dbReference type="InterPro" id="IPR021241">
    <property type="entry name" value="CsiV"/>
</dbReference>
<dbReference type="PROSITE" id="PS51257">
    <property type="entry name" value="PROKAR_LIPOPROTEIN"/>
    <property type="match status" value="1"/>
</dbReference>
<dbReference type="eggNOG" id="ENOG5033EPB">
    <property type="taxonomic scope" value="Bacteria"/>
</dbReference>
<gene>
    <name evidence="1" type="ORF">LDG_6302</name>
</gene>
<reference evidence="1 2" key="1">
    <citation type="journal article" date="2011" name="BMC Genomics">
        <title>Insight into cross-talk between intra-amoebal pathogens.</title>
        <authorList>
            <person name="Gimenez G."/>
            <person name="Bertelli C."/>
            <person name="Moliner C."/>
            <person name="Robert C."/>
            <person name="Raoult D."/>
            <person name="Fournier P.E."/>
            <person name="Greub G."/>
        </authorList>
    </citation>
    <scope>NUCLEOTIDE SEQUENCE [LARGE SCALE GENOMIC DNA]</scope>
    <source>
        <strain evidence="1 2">LLAP12</strain>
    </source>
</reference>
<dbReference type="STRING" id="658187.LDG_6302"/>
<sequence length="182" mass="20554">MQRLLIITISLLYSCFALAKPGYQIDLIIFAQPMAVQNNELPLDTPLIPMTSNAISLKSSSAKPPKPYCLLPSAYSSLQDEYYQLSRRSHYPVLGYYSWQQPANNQSSVALPLAEHNGWQMQGTLRIKESNYYTFDADLQVSPPNNPQSSFTVSQKQRLKGNVIYYLDNDHIGIVVKIHKLG</sequence>
<evidence type="ECO:0000313" key="1">
    <source>
        <dbReference type="EMBL" id="EHL31640.1"/>
    </source>
</evidence>
<name>G9EM40_9GAMM</name>
<dbReference type="RefSeq" id="WP_006870237.1">
    <property type="nucleotide sequence ID" value="NZ_JH413811.1"/>
</dbReference>
<dbReference type="AlphaFoldDB" id="G9EM40"/>
<dbReference type="InParanoid" id="G9EM40"/>
<dbReference type="EMBL" id="JH413811">
    <property type="protein sequence ID" value="EHL31640.1"/>
    <property type="molecule type" value="Genomic_DNA"/>
</dbReference>
<dbReference type="Proteomes" id="UP000002770">
    <property type="component" value="Unassembled WGS sequence"/>
</dbReference>
<organism evidence="1 2">
    <name type="scientific">Legionella drancourtii LLAP12</name>
    <dbReference type="NCBI Taxonomy" id="658187"/>
    <lineage>
        <taxon>Bacteria</taxon>
        <taxon>Pseudomonadati</taxon>
        <taxon>Pseudomonadota</taxon>
        <taxon>Gammaproteobacteria</taxon>
        <taxon>Legionellales</taxon>
        <taxon>Legionellaceae</taxon>
        <taxon>Legionella</taxon>
    </lineage>
</organism>
<accession>G9EM40</accession>